<feature type="transmembrane region" description="Helical" evidence="1">
    <location>
        <begin position="29"/>
        <end position="46"/>
    </location>
</feature>
<accession>A0A561CH36</accession>
<proteinExistence type="predicted"/>
<evidence type="ECO:0000313" key="2">
    <source>
        <dbReference type="EMBL" id="TWD90208.1"/>
    </source>
</evidence>
<dbReference type="Proteomes" id="UP000319671">
    <property type="component" value="Unassembled WGS sequence"/>
</dbReference>
<dbReference type="RefSeq" id="WP_144568312.1">
    <property type="nucleotide sequence ID" value="NZ_VIVN01000023.1"/>
</dbReference>
<organism evidence="2 3">
    <name type="scientific">Neobacillus bataviensis</name>
    <dbReference type="NCBI Taxonomy" id="220685"/>
    <lineage>
        <taxon>Bacteria</taxon>
        <taxon>Bacillati</taxon>
        <taxon>Bacillota</taxon>
        <taxon>Bacilli</taxon>
        <taxon>Bacillales</taxon>
        <taxon>Bacillaceae</taxon>
        <taxon>Neobacillus</taxon>
    </lineage>
</organism>
<keyword evidence="3" id="KW-1185">Reference proteome</keyword>
<evidence type="ECO:0000256" key="1">
    <source>
        <dbReference type="SAM" id="Phobius"/>
    </source>
</evidence>
<feature type="transmembrane region" description="Helical" evidence="1">
    <location>
        <begin position="125"/>
        <end position="145"/>
    </location>
</feature>
<keyword evidence="1" id="KW-0472">Membrane</keyword>
<dbReference type="AlphaFoldDB" id="A0A561CH36"/>
<feature type="transmembrane region" description="Helical" evidence="1">
    <location>
        <begin position="6"/>
        <end position="22"/>
    </location>
</feature>
<reference evidence="2 3" key="1">
    <citation type="submission" date="2019-06" db="EMBL/GenBank/DDBJ databases">
        <title>Sorghum-associated microbial communities from plants grown in Nebraska, USA.</title>
        <authorList>
            <person name="Schachtman D."/>
        </authorList>
    </citation>
    <scope>NUCLEOTIDE SEQUENCE [LARGE SCALE GENOMIC DNA]</scope>
    <source>
        <strain evidence="2 3">2482</strain>
    </source>
</reference>
<comment type="caution">
    <text evidence="2">The sequence shown here is derived from an EMBL/GenBank/DDBJ whole genome shotgun (WGS) entry which is preliminary data.</text>
</comment>
<keyword evidence="1" id="KW-0812">Transmembrane</keyword>
<protein>
    <submittedName>
        <fullName evidence="2">Uncharacterized protein</fullName>
    </submittedName>
</protein>
<feature type="transmembrane region" description="Helical" evidence="1">
    <location>
        <begin position="94"/>
        <end position="113"/>
    </location>
</feature>
<feature type="transmembrane region" description="Helical" evidence="1">
    <location>
        <begin position="66"/>
        <end position="87"/>
    </location>
</feature>
<dbReference type="EMBL" id="VIVN01000023">
    <property type="protein sequence ID" value="TWD90208.1"/>
    <property type="molecule type" value="Genomic_DNA"/>
</dbReference>
<sequence>MLNKIVLWTILIAPWFTLFLVKKENVKRFMPAAMCASYLMIIYNVVANNQKHWVINETLIPWFKPLFVSGVFGAFPVITLWVFHYTYGKFWKYLVTNIIIDFIFAVFPIHYLFQEVLGIYKLVNITIWERFILFVFFSIVIYGYYKWQEDMFHSKPKRT</sequence>
<evidence type="ECO:0000313" key="3">
    <source>
        <dbReference type="Proteomes" id="UP000319671"/>
    </source>
</evidence>
<keyword evidence="1" id="KW-1133">Transmembrane helix</keyword>
<gene>
    <name evidence="2" type="ORF">FB550_12330</name>
</gene>
<name>A0A561CH36_9BACI</name>